<dbReference type="GO" id="GO:0008168">
    <property type="term" value="F:methyltransferase activity"/>
    <property type="evidence" value="ECO:0007669"/>
    <property type="project" value="UniProtKB-KW"/>
</dbReference>
<feature type="compositionally biased region" description="Basic and acidic residues" evidence="2">
    <location>
        <begin position="56"/>
        <end position="79"/>
    </location>
</feature>
<dbReference type="PROSITE" id="PS51686">
    <property type="entry name" value="SAM_MT_RSMB_NOP"/>
    <property type="match status" value="1"/>
</dbReference>
<feature type="compositionally biased region" description="Basic and acidic residues" evidence="2">
    <location>
        <begin position="160"/>
        <end position="170"/>
    </location>
</feature>
<feature type="domain" description="SAM-dependent MTase RsmB/NOP-type" evidence="3">
    <location>
        <begin position="1"/>
        <end position="12"/>
    </location>
</feature>
<reference evidence="4" key="2">
    <citation type="journal article" date="2015" name="Data Brief">
        <title>Shoot transcriptome of the giant reed, Arundo donax.</title>
        <authorList>
            <person name="Barrero R.A."/>
            <person name="Guerrero F.D."/>
            <person name="Moolhuijzen P."/>
            <person name="Goolsby J.A."/>
            <person name="Tidwell J."/>
            <person name="Bellgard S.E."/>
            <person name="Bellgard M.I."/>
        </authorList>
    </citation>
    <scope>NUCLEOTIDE SEQUENCE</scope>
    <source>
        <tissue evidence="4">Shoot tissue taken approximately 20 cm above the soil surface</tissue>
    </source>
</reference>
<evidence type="ECO:0000259" key="3">
    <source>
        <dbReference type="PROSITE" id="PS51686"/>
    </source>
</evidence>
<dbReference type="GO" id="GO:0032259">
    <property type="term" value="P:methylation"/>
    <property type="evidence" value="ECO:0007669"/>
    <property type="project" value="UniProtKB-KW"/>
</dbReference>
<evidence type="ECO:0000313" key="4">
    <source>
        <dbReference type="EMBL" id="JAD84807.1"/>
    </source>
</evidence>
<dbReference type="InterPro" id="IPR001678">
    <property type="entry name" value="MeTrfase_RsmB-F_NOP2_dom"/>
</dbReference>
<reference evidence="4" key="1">
    <citation type="submission" date="2014-09" db="EMBL/GenBank/DDBJ databases">
        <authorList>
            <person name="Magalhaes I.L.F."/>
            <person name="Oliveira U."/>
            <person name="Santos F.R."/>
            <person name="Vidigal T.H.D.A."/>
            <person name="Brescovit A.D."/>
            <person name="Santos A.J."/>
        </authorList>
    </citation>
    <scope>NUCLEOTIDE SEQUENCE</scope>
    <source>
        <tissue evidence="4">Shoot tissue taken approximately 20 cm above the soil surface</tissue>
    </source>
</reference>
<accession>A0A0A9DLZ9</accession>
<name>A0A0A9DLZ9_ARUDO</name>
<keyword evidence="1" id="KW-0489">Methyltransferase</keyword>
<sequence length="176" mass="19801">MDGFFVAKLKKLSNTIPAASEPSKASEVAAEKADNSSDDEDERTVPEQPPVQKKNHKEDKKTNERVTIIEETGDHKRTPDGLAKLIGNHRKGTKKTDGPKSTGTNVGRKEVHRGQTEQTSHKKKSASDGTKKFGPKSTSGVKEKKPVSDKERKRKWQFKLRRDWEAEKKSDKRRKA</sequence>
<keyword evidence="1" id="KW-0808">Transferase</keyword>
<dbReference type="GO" id="GO:0003723">
    <property type="term" value="F:RNA binding"/>
    <property type="evidence" value="ECO:0007669"/>
    <property type="project" value="UniProtKB-UniRule"/>
</dbReference>
<keyword evidence="1" id="KW-0949">S-adenosyl-L-methionine</keyword>
<organism evidence="4">
    <name type="scientific">Arundo donax</name>
    <name type="common">Giant reed</name>
    <name type="synonym">Donax arundinaceus</name>
    <dbReference type="NCBI Taxonomy" id="35708"/>
    <lineage>
        <taxon>Eukaryota</taxon>
        <taxon>Viridiplantae</taxon>
        <taxon>Streptophyta</taxon>
        <taxon>Embryophyta</taxon>
        <taxon>Tracheophyta</taxon>
        <taxon>Spermatophyta</taxon>
        <taxon>Magnoliopsida</taxon>
        <taxon>Liliopsida</taxon>
        <taxon>Poales</taxon>
        <taxon>Poaceae</taxon>
        <taxon>PACMAD clade</taxon>
        <taxon>Arundinoideae</taxon>
        <taxon>Arundineae</taxon>
        <taxon>Arundo</taxon>
    </lineage>
</organism>
<protein>
    <recommendedName>
        <fullName evidence="3">SAM-dependent MTase RsmB/NOP-type domain-containing protein</fullName>
    </recommendedName>
</protein>
<feature type="region of interest" description="Disordered" evidence="2">
    <location>
        <begin position="12"/>
        <end position="176"/>
    </location>
</feature>
<feature type="compositionally biased region" description="Basic and acidic residues" evidence="2">
    <location>
        <begin position="141"/>
        <end position="151"/>
    </location>
</feature>
<evidence type="ECO:0000256" key="2">
    <source>
        <dbReference type="SAM" id="MobiDB-lite"/>
    </source>
</evidence>
<dbReference type="EMBL" id="GBRH01213088">
    <property type="protein sequence ID" value="JAD84807.1"/>
    <property type="molecule type" value="Transcribed_RNA"/>
</dbReference>
<evidence type="ECO:0000256" key="1">
    <source>
        <dbReference type="PROSITE-ProRule" id="PRU01023"/>
    </source>
</evidence>
<keyword evidence="1" id="KW-0694">RNA-binding</keyword>
<dbReference type="AlphaFoldDB" id="A0A0A9DLZ9"/>
<comment type="caution">
    <text evidence="1">Lacks conserved residue(s) required for the propagation of feature annotation.</text>
</comment>
<proteinExistence type="inferred from homology"/>
<comment type="similarity">
    <text evidence="1">Belongs to the class I-like SAM-binding methyltransferase superfamily. RsmB/NOP family.</text>
</comment>